<dbReference type="PANTHER" id="PTHR33967:SF1">
    <property type="entry name" value="RAGULATOR COMPLEX PROTEIN LAMTOR4"/>
    <property type="match status" value="1"/>
</dbReference>
<feature type="non-terminal residue" evidence="6">
    <location>
        <position position="1"/>
    </location>
</feature>
<dbReference type="EMBL" id="CALNXI010008000">
    <property type="protein sequence ID" value="CAH3199424.1"/>
    <property type="molecule type" value="Genomic_DNA"/>
</dbReference>
<feature type="compositionally biased region" description="Basic and acidic residues" evidence="5">
    <location>
        <begin position="1"/>
        <end position="14"/>
    </location>
</feature>
<proteinExistence type="inferred from homology"/>
<feature type="compositionally biased region" description="Polar residues" evidence="5">
    <location>
        <begin position="17"/>
        <end position="26"/>
    </location>
</feature>
<accession>A0ABN8T553</accession>
<evidence type="ECO:0000256" key="4">
    <source>
        <dbReference type="ARBA" id="ARBA00032690"/>
    </source>
</evidence>
<evidence type="ECO:0000256" key="1">
    <source>
        <dbReference type="ARBA" id="ARBA00004371"/>
    </source>
</evidence>
<evidence type="ECO:0000313" key="7">
    <source>
        <dbReference type="Proteomes" id="UP001159427"/>
    </source>
</evidence>
<keyword evidence="7" id="KW-1185">Reference proteome</keyword>
<evidence type="ECO:0000313" key="6">
    <source>
        <dbReference type="EMBL" id="CAH3199424.1"/>
    </source>
</evidence>
<reference evidence="6 7" key="1">
    <citation type="submission" date="2022-05" db="EMBL/GenBank/DDBJ databases">
        <authorList>
            <consortium name="Genoscope - CEA"/>
            <person name="William W."/>
        </authorList>
    </citation>
    <scope>NUCLEOTIDE SEQUENCE [LARGE SCALE GENOMIC DNA]</scope>
</reference>
<evidence type="ECO:0000256" key="3">
    <source>
        <dbReference type="ARBA" id="ARBA00023228"/>
    </source>
</evidence>
<comment type="subcellular location">
    <subcellularLocation>
        <location evidence="1">Lysosome</location>
    </subcellularLocation>
</comment>
<feature type="non-terminal residue" evidence="6">
    <location>
        <position position="111"/>
    </location>
</feature>
<dbReference type="InterPro" id="IPR034601">
    <property type="entry name" value="LAMTOR4"/>
</dbReference>
<dbReference type="Proteomes" id="UP001159427">
    <property type="component" value="Unassembled WGS sequence"/>
</dbReference>
<evidence type="ECO:0000256" key="5">
    <source>
        <dbReference type="SAM" id="MobiDB-lite"/>
    </source>
</evidence>
<feature type="region of interest" description="Disordered" evidence="5">
    <location>
        <begin position="1"/>
        <end position="31"/>
    </location>
</feature>
<comment type="similarity">
    <text evidence="2">Belongs to the LAMTOR4 family.</text>
</comment>
<evidence type="ECO:0000256" key="2">
    <source>
        <dbReference type="ARBA" id="ARBA00010627"/>
    </source>
</evidence>
<sequence length="111" mass="12446">CFSKDQRKKDRSDSEPDTMSSFQKTPASHWRPTETFHIHIPHPPPTTPGHEDFAIRSAVTKASDNLVICEREDSKMTAPIPHGLDRIPDIQGYLVINSDGAVLAVSVWLRN</sequence>
<dbReference type="PANTHER" id="PTHR33967">
    <property type="entry name" value="RAGULATOR COMPLEX PROTEIN LAMTOR4"/>
    <property type="match status" value="1"/>
</dbReference>
<name>A0ABN8T553_9CNID</name>
<protein>
    <recommendedName>
        <fullName evidence="4">Late endosomal/lysosomal adaptor and MAPK and MTOR activator 4</fullName>
    </recommendedName>
</protein>
<organism evidence="6 7">
    <name type="scientific">Porites evermanni</name>
    <dbReference type="NCBI Taxonomy" id="104178"/>
    <lineage>
        <taxon>Eukaryota</taxon>
        <taxon>Metazoa</taxon>
        <taxon>Cnidaria</taxon>
        <taxon>Anthozoa</taxon>
        <taxon>Hexacorallia</taxon>
        <taxon>Scleractinia</taxon>
        <taxon>Fungiina</taxon>
        <taxon>Poritidae</taxon>
        <taxon>Porites</taxon>
    </lineage>
</organism>
<keyword evidence="3" id="KW-0458">Lysosome</keyword>
<gene>
    <name evidence="6" type="ORF">PEVE_00041805</name>
</gene>
<comment type="caution">
    <text evidence="6">The sequence shown here is derived from an EMBL/GenBank/DDBJ whole genome shotgun (WGS) entry which is preliminary data.</text>
</comment>